<organism evidence="1 2">
    <name type="scientific">Mucor circinelloides f. lusitanicus</name>
    <name type="common">Mucor racemosus var. lusitanicus</name>
    <dbReference type="NCBI Taxonomy" id="29924"/>
    <lineage>
        <taxon>Eukaryota</taxon>
        <taxon>Fungi</taxon>
        <taxon>Fungi incertae sedis</taxon>
        <taxon>Mucoromycota</taxon>
        <taxon>Mucoromycotina</taxon>
        <taxon>Mucoromycetes</taxon>
        <taxon>Mucorales</taxon>
        <taxon>Mucorineae</taxon>
        <taxon>Mucoraceae</taxon>
        <taxon>Mucor</taxon>
    </lineage>
</organism>
<comment type="caution">
    <text evidence="1">The sequence shown here is derived from an EMBL/GenBank/DDBJ whole genome shotgun (WGS) entry which is preliminary data.</text>
</comment>
<dbReference type="EMBL" id="JAAECE010000006">
    <property type="protein sequence ID" value="KAF1799404.1"/>
    <property type="molecule type" value="Genomic_DNA"/>
</dbReference>
<proteinExistence type="predicted"/>
<sequence length="578" mass="64537">MIAVRRLIIVRIIAITLLFAGIASVAASSNITYKVVSLVPDNQTLAVIVDENVYPLTSVSEHSSLLYTGQAPIASTSYKYAILEKNNTSNILERENFTRNPVTEDSTLNEYFGRSWNSMNLTQLPRIMDPLPIINRINSKIHIEGEIPTIHFTGNQTAIDYIHAHQQLDIDVEGMKMTYISPNDIQTIDNVEFAIGGFSTRFLDKLAYKIKLPKGSDLYNYRRFKLRAMGTDASYMREKLVSEIADSIGLPTTKISYVRVFINDQAVGLFAFAENFKSPWVRNEFNNGKKNNNQGALFVCTANAKLDNVTTTTTAPTADNLTNTTATTIKSDLSYLGDNATLYSLPYPAKEDPATGTANYTRIMDFTKFLSEQNTTVDDSVISLWEEKIDVTSFLRGLAFEVITSSMDGYLGVHNNYILYDDRENERLVFSAQDFDLTLGTSGGQMPNLFAGDYTTFPGLNSTPLATRMLAVPKFRSEFDNLIRNYTTGLVNPDVMNPRIDELMTFLNDDVVWDKSLPRLGSNAFLKYAEGADVSSISFSDGVNGPLPTNFTMGVREWLIQRTNGLYEYFNATSSSNN</sequence>
<dbReference type="Pfam" id="PF08757">
    <property type="entry name" value="CotH"/>
    <property type="match status" value="1"/>
</dbReference>
<reference evidence="1 2" key="1">
    <citation type="submission" date="2019-09" db="EMBL/GenBank/DDBJ databases">
        <authorList>
            <consortium name="DOE Joint Genome Institute"/>
            <person name="Mondo S.J."/>
            <person name="Navarro-Mendoza M.I."/>
            <person name="Perez-Arques C."/>
            <person name="Panchal S."/>
            <person name="Nicolas F.E."/>
            <person name="Ganguly P."/>
            <person name="Pangilinan J."/>
            <person name="Grigoriev I."/>
            <person name="Heitman J."/>
            <person name="Sanya K."/>
            <person name="Garre V."/>
        </authorList>
    </citation>
    <scope>NUCLEOTIDE SEQUENCE [LARGE SCALE GENOMIC DNA]</scope>
    <source>
        <strain evidence="1 2">MU402</strain>
    </source>
</reference>
<dbReference type="PANTHER" id="PTHR40050:SF1">
    <property type="entry name" value="INNER SPORE COAT PROTEIN H"/>
    <property type="match status" value="1"/>
</dbReference>
<dbReference type="PANTHER" id="PTHR40050">
    <property type="entry name" value="INNER SPORE COAT PROTEIN H"/>
    <property type="match status" value="1"/>
</dbReference>
<dbReference type="AlphaFoldDB" id="A0A8H4BCF5"/>
<evidence type="ECO:0000313" key="2">
    <source>
        <dbReference type="Proteomes" id="UP000469890"/>
    </source>
</evidence>
<accession>A0A8H4BCF5</accession>
<dbReference type="InterPro" id="IPR014867">
    <property type="entry name" value="Spore_coat_CotH_CotH2/3/7"/>
</dbReference>
<gene>
    <name evidence="1" type="ORF">FB192DRAFT_1329640</name>
</gene>
<evidence type="ECO:0000313" key="1">
    <source>
        <dbReference type="EMBL" id="KAF1799404.1"/>
    </source>
</evidence>
<name>A0A8H4BCF5_MUCCL</name>
<dbReference type="Proteomes" id="UP000469890">
    <property type="component" value="Unassembled WGS sequence"/>
</dbReference>
<protein>
    <submittedName>
        <fullName evidence="1">Coth protein-domain-containing protein</fullName>
    </submittedName>
</protein>